<evidence type="ECO:0000313" key="3">
    <source>
        <dbReference type="Proteomes" id="UP000321272"/>
    </source>
</evidence>
<keyword evidence="1" id="KW-0812">Transmembrane</keyword>
<gene>
    <name evidence="2" type="ORF">FGL86_06525</name>
</gene>
<sequence length="80" mass="8368">MKKHFELEKPPASLPYPLVGAIALMLGMLALGNHLGWRPGMAMLLGAAVFLLLYGATVVFAGVRRGASANAESAMCKPDG</sequence>
<protein>
    <submittedName>
        <fullName evidence="2">Uncharacterized protein</fullName>
    </submittedName>
</protein>
<dbReference type="RefSeq" id="WP_147183823.1">
    <property type="nucleotide sequence ID" value="NZ_CP042382.1"/>
</dbReference>
<evidence type="ECO:0000256" key="1">
    <source>
        <dbReference type="SAM" id="Phobius"/>
    </source>
</evidence>
<accession>A0A5B8SPW9</accession>
<dbReference type="EMBL" id="CP042382">
    <property type="protein sequence ID" value="QEA38766.1"/>
    <property type="molecule type" value="Genomic_DNA"/>
</dbReference>
<feature type="transmembrane region" description="Helical" evidence="1">
    <location>
        <begin position="12"/>
        <end position="31"/>
    </location>
</feature>
<feature type="transmembrane region" description="Helical" evidence="1">
    <location>
        <begin position="43"/>
        <end position="63"/>
    </location>
</feature>
<dbReference type="KEGG" id="paur:FGL86_06525"/>
<reference evidence="2 3" key="1">
    <citation type="submission" date="2019-06" db="EMBL/GenBank/DDBJ databases">
        <title>Genome analyses of bacteria isolated from kimchi.</title>
        <authorList>
            <person name="Lee S."/>
            <person name="Ahn S."/>
            <person name="Roh S."/>
        </authorList>
    </citation>
    <scope>NUCLEOTIDE SEQUENCE [LARGE SCALE GENOMIC DNA]</scope>
    <source>
        <strain evidence="2 3">CBA4606</strain>
    </source>
</reference>
<dbReference type="AlphaFoldDB" id="A0A5B8SPW9"/>
<keyword evidence="1" id="KW-1133">Transmembrane helix</keyword>
<proteinExistence type="predicted"/>
<name>A0A5B8SPW9_9GAMM</name>
<keyword evidence="1" id="KW-0472">Membrane</keyword>
<dbReference type="Proteomes" id="UP000321272">
    <property type="component" value="Chromosome"/>
</dbReference>
<evidence type="ECO:0000313" key="2">
    <source>
        <dbReference type="EMBL" id="QEA38766.1"/>
    </source>
</evidence>
<keyword evidence="3" id="KW-1185">Reference proteome</keyword>
<organism evidence="2 3">
    <name type="scientific">Pistricoccus aurantiacus</name>
    <dbReference type="NCBI Taxonomy" id="1883414"/>
    <lineage>
        <taxon>Bacteria</taxon>
        <taxon>Pseudomonadati</taxon>
        <taxon>Pseudomonadota</taxon>
        <taxon>Gammaproteobacteria</taxon>
        <taxon>Oceanospirillales</taxon>
        <taxon>Halomonadaceae</taxon>
        <taxon>Pistricoccus</taxon>
    </lineage>
</organism>